<comment type="caution">
    <text evidence="1">The sequence shown here is derived from an EMBL/GenBank/DDBJ whole genome shotgun (WGS) entry which is preliminary data.</text>
</comment>
<keyword evidence="2" id="KW-1185">Reference proteome</keyword>
<evidence type="ECO:0000313" key="1">
    <source>
        <dbReference type="EMBL" id="GBF36628.1"/>
    </source>
</evidence>
<sequence length="70" mass="8582">MGFIPSPYSIYKDTYKLEPRQNLILHLDNFKIEKYYYWELPEYNPIYDKDKLIKEGKKTVEGCREDKDEK</sequence>
<dbReference type="AlphaFoldDB" id="A0A401HQU9"/>
<reference evidence="1 2" key="1">
    <citation type="journal article" date="2019" name="Int. J. Syst. Evol. Microbiol.">
        <title>Methanofervidicoccus abyssi gen. nov., sp. nov., a hydrogenotrophic methanogen, isolated from a hydrothermal vent chimney in the Mid-Cayman Spreading Center, the Caribbean Sea.</title>
        <authorList>
            <person name="Sakai S."/>
            <person name="Takaki Y."/>
            <person name="Miyazaki M."/>
            <person name="Ogawara M."/>
            <person name="Yanagawa K."/>
            <person name="Miyazaki J."/>
            <person name="Takai K."/>
        </authorList>
    </citation>
    <scope>NUCLEOTIDE SEQUENCE [LARGE SCALE GENOMIC DNA]</scope>
    <source>
        <strain evidence="1 2">HHB</strain>
    </source>
</reference>
<organism evidence="1 2">
    <name type="scientific">Methanofervidicoccus abyssi</name>
    <dbReference type="NCBI Taxonomy" id="2082189"/>
    <lineage>
        <taxon>Archaea</taxon>
        <taxon>Methanobacteriati</taxon>
        <taxon>Methanobacteriota</taxon>
        <taxon>Methanomada group</taxon>
        <taxon>Methanococci</taxon>
        <taxon>Methanococcales</taxon>
        <taxon>Methanofervidicoccus</taxon>
    </lineage>
</organism>
<dbReference type="Proteomes" id="UP000290527">
    <property type="component" value="Unassembled WGS sequence"/>
</dbReference>
<dbReference type="EC" id="6.3.5.4" evidence="1"/>
<proteinExistence type="predicted"/>
<keyword evidence="1" id="KW-0436">Ligase</keyword>
<dbReference type="EMBL" id="BFAX01000004">
    <property type="protein sequence ID" value="GBF36628.1"/>
    <property type="molecule type" value="Genomic_DNA"/>
</dbReference>
<name>A0A401HQU9_9EURY</name>
<accession>A0A401HQU9</accession>
<dbReference type="GO" id="GO:0004066">
    <property type="term" value="F:asparagine synthase (glutamine-hydrolyzing) activity"/>
    <property type="evidence" value="ECO:0007669"/>
    <property type="project" value="UniProtKB-EC"/>
</dbReference>
<protein>
    <submittedName>
        <fullName evidence="1">Asparagine synthase (Glutamine-hydrolysing)</fullName>
        <ecNumber evidence="1">6.3.5.4</ecNumber>
    </submittedName>
</protein>
<evidence type="ECO:0000313" key="2">
    <source>
        <dbReference type="Proteomes" id="UP000290527"/>
    </source>
</evidence>
<gene>
    <name evidence="1" type="ORF">MHHB_P0858</name>
</gene>